<dbReference type="PANTHER" id="PTHR14097">
    <property type="entry name" value="OXIDOREDUCTASE HTATIP2"/>
    <property type="match status" value="1"/>
</dbReference>
<evidence type="ECO:0008006" key="3">
    <source>
        <dbReference type="Google" id="ProtNLM"/>
    </source>
</evidence>
<proteinExistence type="predicted"/>
<dbReference type="SUPFAM" id="SSF51735">
    <property type="entry name" value="NAD(P)-binding Rossmann-fold domains"/>
    <property type="match status" value="1"/>
</dbReference>
<accession>A0AAE8N8Y0</accession>
<evidence type="ECO:0000313" key="2">
    <source>
        <dbReference type="Proteomes" id="UP001187682"/>
    </source>
</evidence>
<sequence length="233" mass="25001">MKLIISGATGFLGTELVRQSLRMPAVTSVIALGRRPVTLPDGAEGALKLKNVVVEEFGAYADDVRKQFEGANACIWTIAITPTKAKTVTPDYVKLVSQTYAVGFLKVLSECSPAKPFRYLYVSGAAAERDQTKKPMIMPEYVLMRGEAENLLLRIAEESKGTLDVSIAKPGLILKPGMSMRTMASSVATAIGLFPSVGVVQCAAAMLDQAVNGFEKETLWNSDLQSIGGKVLQ</sequence>
<protein>
    <recommendedName>
        <fullName evidence="3">NAD(P)-binding domain-containing protein</fullName>
    </recommendedName>
</protein>
<dbReference type="PANTHER" id="PTHR14097:SF9">
    <property type="entry name" value="EPIMERASE, PUTATIVE (AFU_ORTHOLOGUE AFUA_8G07320)-RELATED"/>
    <property type="match status" value="1"/>
</dbReference>
<evidence type="ECO:0000313" key="1">
    <source>
        <dbReference type="EMBL" id="SPO07758.1"/>
    </source>
</evidence>
<dbReference type="EMBL" id="ONZQ02000025">
    <property type="protein sequence ID" value="SPO07758.1"/>
    <property type="molecule type" value="Genomic_DNA"/>
</dbReference>
<keyword evidence="2" id="KW-1185">Reference proteome</keyword>
<dbReference type="Proteomes" id="UP001187682">
    <property type="component" value="Unassembled WGS sequence"/>
</dbReference>
<dbReference type="Gene3D" id="3.40.50.720">
    <property type="entry name" value="NAD(P)-binding Rossmann-like Domain"/>
    <property type="match status" value="1"/>
</dbReference>
<comment type="caution">
    <text evidence="1">The sequence shown here is derived from an EMBL/GenBank/DDBJ whole genome shotgun (WGS) entry which is preliminary data.</text>
</comment>
<reference evidence="1" key="1">
    <citation type="submission" date="2018-03" db="EMBL/GenBank/DDBJ databases">
        <authorList>
            <person name="Guldener U."/>
        </authorList>
    </citation>
    <scope>NUCLEOTIDE SEQUENCE</scope>
</reference>
<organism evidence="1 2">
    <name type="scientific">Cephalotrichum gorgonifer</name>
    <dbReference type="NCBI Taxonomy" id="2041049"/>
    <lineage>
        <taxon>Eukaryota</taxon>
        <taxon>Fungi</taxon>
        <taxon>Dikarya</taxon>
        <taxon>Ascomycota</taxon>
        <taxon>Pezizomycotina</taxon>
        <taxon>Sordariomycetes</taxon>
        <taxon>Hypocreomycetidae</taxon>
        <taxon>Microascales</taxon>
        <taxon>Microascaceae</taxon>
        <taxon>Cephalotrichum</taxon>
    </lineage>
</organism>
<dbReference type="AlphaFoldDB" id="A0AAE8N8Y0"/>
<gene>
    <name evidence="1" type="ORF">DNG_10453</name>
</gene>
<name>A0AAE8N8Y0_9PEZI</name>
<dbReference type="InterPro" id="IPR036291">
    <property type="entry name" value="NAD(P)-bd_dom_sf"/>
</dbReference>